<proteinExistence type="predicted"/>
<feature type="compositionally biased region" description="Basic residues" evidence="1">
    <location>
        <begin position="102"/>
        <end position="120"/>
    </location>
</feature>
<comment type="caution">
    <text evidence="2">The sequence shown here is derived from an EMBL/GenBank/DDBJ whole genome shotgun (WGS) entry which is preliminary data.</text>
</comment>
<protein>
    <submittedName>
        <fullName evidence="2">Uncharacterized protein</fullName>
    </submittedName>
</protein>
<evidence type="ECO:0000313" key="3">
    <source>
        <dbReference type="Proteomes" id="UP000037023"/>
    </source>
</evidence>
<dbReference type="Proteomes" id="UP000037023">
    <property type="component" value="Unassembled WGS sequence"/>
</dbReference>
<gene>
    <name evidence="2" type="ORF">ADK34_27035</name>
</gene>
<feature type="region of interest" description="Disordered" evidence="1">
    <location>
        <begin position="89"/>
        <end position="127"/>
    </location>
</feature>
<evidence type="ECO:0000256" key="1">
    <source>
        <dbReference type="SAM" id="MobiDB-lite"/>
    </source>
</evidence>
<sequence length="127" mass="13093">MAQHVEQAEFADEHGGGAVGLALRFAGEGVAEEGGESFRRVGFEDQVEGVCRDLVQAEAEDVGGGAEVDAGDFGTVVVACGEVEVEADPVVDQVGESGGARRAGRAPRGPRPRRVPRRASRGAPRPG</sequence>
<dbReference type="EMBL" id="LGUP01000364">
    <property type="protein sequence ID" value="KOG15713.1"/>
    <property type="molecule type" value="Genomic_DNA"/>
</dbReference>
<dbReference type="AlphaFoldDB" id="A0A0L8JPV8"/>
<reference evidence="2 3" key="1">
    <citation type="submission" date="2015-06" db="EMBL/GenBank/DDBJ databases">
        <authorList>
            <person name="Hoefler B.C."/>
            <person name="Straight P.D."/>
        </authorList>
    </citation>
    <scope>NUCLEOTIDE SEQUENCE [LARGE SCALE GENOMIC DNA]</scope>
    <source>
        <strain evidence="2 3">NRRL 3427</strain>
    </source>
</reference>
<evidence type="ECO:0000313" key="2">
    <source>
        <dbReference type="EMBL" id="KOG15713.1"/>
    </source>
</evidence>
<organism evidence="2 3">
    <name type="scientific">Streptomyces viridochromogenes</name>
    <dbReference type="NCBI Taxonomy" id="1938"/>
    <lineage>
        <taxon>Bacteria</taxon>
        <taxon>Bacillati</taxon>
        <taxon>Actinomycetota</taxon>
        <taxon>Actinomycetes</taxon>
        <taxon>Kitasatosporales</taxon>
        <taxon>Streptomycetaceae</taxon>
        <taxon>Streptomyces</taxon>
    </lineage>
</organism>
<accession>A0A0L8JPV8</accession>
<name>A0A0L8JPV8_STRVR</name>